<feature type="transmembrane region" description="Helical" evidence="6">
    <location>
        <begin position="49"/>
        <end position="72"/>
    </location>
</feature>
<proteinExistence type="predicted"/>
<reference evidence="7" key="1">
    <citation type="submission" date="2016-10" db="EMBL/GenBank/DDBJ databases">
        <title>Sequence of Gallionella enrichment culture.</title>
        <authorList>
            <person name="Poehlein A."/>
            <person name="Muehling M."/>
            <person name="Daniel R."/>
        </authorList>
    </citation>
    <scope>NUCLEOTIDE SEQUENCE</scope>
</reference>
<feature type="transmembrane region" description="Helical" evidence="6">
    <location>
        <begin position="283"/>
        <end position="304"/>
    </location>
</feature>
<dbReference type="GO" id="GO:0016746">
    <property type="term" value="F:acyltransferase activity"/>
    <property type="evidence" value="ECO:0007669"/>
    <property type="project" value="UniProtKB-KW"/>
</dbReference>
<dbReference type="CDD" id="cd06173">
    <property type="entry name" value="MFS_MefA_like"/>
    <property type="match status" value="1"/>
</dbReference>
<feature type="transmembrane region" description="Helical" evidence="6">
    <location>
        <begin position="403"/>
        <end position="422"/>
    </location>
</feature>
<evidence type="ECO:0000313" key="7">
    <source>
        <dbReference type="EMBL" id="OIQ76829.1"/>
    </source>
</evidence>
<feature type="transmembrane region" description="Helical" evidence="6">
    <location>
        <begin position="110"/>
        <end position="130"/>
    </location>
</feature>
<feature type="transmembrane region" description="Helical" evidence="6">
    <location>
        <begin position="373"/>
        <end position="397"/>
    </location>
</feature>
<organism evidence="7">
    <name type="scientific">mine drainage metagenome</name>
    <dbReference type="NCBI Taxonomy" id="410659"/>
    <lineage>
        <taxon>unclassified sequences</taxon>
        <taxon>metagenomes</taxon>
        <taxon>ecological metagenomes</taxon>
    </lineage>
</organism>
<evidence type="ECO:0000256" key="1">
    <source>
        <dbReference type="ARBA" id="ARBA00004651"/>
    </source>
</evidence>
<dbReference type="InterPro" id="IPR011701">
    <property type="entry name" value="MFS"/>
</dbReference>
<dbReference type="InterPro" id="IPR036259">
    <property type="entry name" value="MFS_trans_sf"/>
</dbReference>
<keyword evidence="2" id="KW-1003">Cell membrane</keyword>
<keyword evidence="3 6" id="KW-0812">Transmembrane</keyword>
<keyword evidence="5 6" id="KW-0472">Membrane</keyword>
<sequence>MVKERIRFDLFGHSHFVRLLTLRWTSQGMDGLYQSALASFVLFSPERQATAGAAAGAFALMLLPYSLVGPFIGTILDRFPRRQIVLAANAIRALDLLVVAYLLVKGSTGAIFVVTVLIAFGINRLILAGLSAGLPRLVEREILVAANALAVTGGTVASVVGGALGYFVRRIFEGFFISDSADGFLVLMASFGYLIAALLALRLRRDSLGPNSHELAVAHDRRVVVDGLIDLGSGIRYLRSKTDSSLAMIAVSIQRGGLTALTVAALLMERNFFHDPKFPDRGLAGLATVITGAGIGVVVGAVITPPIVQRLGRHRWLRINMAFGALPALLIAWSSALTLPLLALWVSACGQAVKVTCDALVQHHVEDAFRGRVFAVYDVVVNVFIVIGAWLAAQIIAPTGRGALVPVAVALVFVGYSTLLTGRRFKPDLPTTSSTLR</sequence>
<dbReference type="EMBL" id="MLJW01001761">
    <property type="protein sequence ID" value="OIQ76829.1"/>
    <property type="molecule type" value="Genomic_DNA"/>
</dbReference>
<keyword evidence="7" id="KW-0012">Acyltransferase</keyword>
<dbReference type="PANTHER" id="PTHR23513">
    <property type="entry name" value="INTEGRAL MEMBRANE EFFLUX PROTEIN-RELATED"/>
    <property type="match status" value="1"/>
</dbReference>
<name>A0A1J5QLD1_9ZZZZ</name>
<dbReference type="Pfam" id="PF07690">
    <property type="entry name" value="MFS_1"/>
    <property type="match status" value="1"/>
</dbReference>
<feature type="transmembrane region" description="Helical" evidence="6">
    <location>
        <begin position="184"/>
        <end position="203"/>
    </location>
</feature>
<feature type="transmembrane region" description="Helical" evidence="6">
    <location>
        <begin position="246"/>
        <end position="268"/>
    </location>
</feature>
<evidence type="ECO:0000256" key="6">
    <source>
        <dbReference type="SAM" id="Phobius"/>
    </source>
</evidence>
<feature type="transmembrane region" description="Helical" evidence="6">
    <location>
        <begin position="142"/>
        <end position="164"/>
    </location>
</feature>
<keyword evidence="7" id="KW-0808">Transferase</keyword>
<dbReference type="GO" id="GO:0022857">
    <property type="term" value="F:transmembrane transporter activity"/>
    <property type="evidence" value="ECO:0007669"/>
    <property type="project" value="InterPro"/>
</dbReference>
<accession>A0A1J5QLD1</accession>
<feature type="transmembrane region" description="Helical" evidence="6">
    <location>
        <begin position="316"/>
        <end position="336"/>
    </location>
</feature>
<comment type="caution">
    <text evidence="7">The sequence shown here is derived from an EMBL/GenBank/DDBJ whole genome shotgun (WGS) entry which is preliminary data.</text>
</comment>
<dbReference type="SUPFAM" id="SSF103473">
    <property type="entry name" value="MFS general substrate transporter"/>
    <property type="match status" value="1"/>
</dbReference>
<feature type="transmembrane region" description="Helical" evidence="6">
    <location>
        <begin position="84"/>
        <end position="104"/>
    </location>
</feature>
<protein>
    <submittedName>
        <fullName evidence="7">2-acyl-glycerophospho-ethanolamine acyltransferase</fullName>
    </submittedName>
</protein>
<dbReference type="GO" id="GO:0005886">
    <property type="term" value="C:plasma membrane"/>
    <property type="evidence" value="ECO:0007669"/>
    <property type="project" value="UniProtKB-SubCell"/>
</dbReference>
<evidence type="ECO:0000256" key="4">
    <source>
        <dbReference type="ARBA" id="ARBA00022989"/>
    </source>
</evidence>
<gene>
    <name evidence="7" type="ORF">GALL_414830</name>
</gene>
<keyword evidence="4 6" id="KW-1133">Transmembrane helix</keyword>
<evidence type="ECO:0000256" key="3">
    <source>
        <dbReference type="ARBA" id="ARBA00022692"/>
    </source>
</evidence>
<evidence type="ECO:0000256" key="5">
    <source>
        <dbReference type="ARBA" id="ARBA00023136"/>
    </source>
</evidence>
<comment type="subcellular location">
    <subcellularLocation>
        <location evidence="1">Cell membrane</location>
        <topology evidence="1">Multi-pass membrane protein</topology>
    </subcellularLocation>
</comment>
<dbReference type="AlphaFoldDB" id="A0A1J5QLD1"/>
<dbReference type="PANTHER" id="PTHR23513:SF17">
    <property type="entry name" value="MEMBRANE PROTEIN"/>
    <property type="match status" value="1"/>
</dbReference>
<dbReference type="Gene3D" id="1.20.1250.20">
    <property type="entry name" value="MFS general substrate transporter like domains"/>
    <property type="match status" value="1"/>
</dbReference>
<evidence type="ECO:0000256" key="2">
    <source>
        <dbReference type="ARBA" id="ARBA00022475"/>
    </source>
</evidence>